<proteinExistence type="predicted"/>
<dbReference type="EMBL" id="NAPY01000019">
    <property type="protein sequence ID" value="MUL37289.1"/>
    <property type="molecule type" value="Genomic_DNA"/>
</dbReference>
<comment type="caution">
    <text evidence="5">The sequence shown here is derived from an EMBL/GenBank/DDBJ whole genome shotgun (WGS) entry which is preliminary data.</text>
</comment>
<dbReference type="Proteomes" id="UP000441797">
    <property type="component" value="Unassembled WGS sequence"/>
</dbReference>
<dbReference type="Pfam" id="PF13579">
    <property type="entry name" value="Glyco_trans_4_4"/>
    <property type="match status" value="1"/>
</dbReference>
<dbReference type="InterPro" id="IPR001296">
    <property type="entry name" value="Glyco_trans_1"/>
</dbReference>
<gene>
    <name evidence="5" type="ORF">BWI75_13310</name>
</gene>
<keyword evidence="1" id="KW-0328">Glycosyltransferase</keyword>
<dbReference type="GO" id="GO:0016757">
    <property type="term" value="F:glycosyltransferase activity"/>
    <property type="evidence" value="ECO:0007669"/>
    <property type="project" value="UniProtKB-KW"/>
</dbReference>
<dbReference type="RefSeq" id="WP_105219151.1">
    <property type="nucleotide sequence ID" value="NZ_CAWNSU010000030.1"/>
</dbReference>
<keyword evidence="2 5" id="KW-0808">Transferase</keyword>
<keyword evidence="6" id="KW-1185">Reference proteome</keyword>
<feature type="domain" description="Glycosyltransferase subfamily 4-like N-terminal" evidence="4">
    <location>
        <begin position="15"/>
        <end position="176"/>
    </location>
</feature>
<dbReference type="SUPFAM" id="SSF53756">
    <property type="entry name" value="UDP-Glycosyltransferase/glycogen phosphorylase"/>
    <property type="match status" value="1"/>
</dbReference>
<sequence>MKILHIIPSVAPIRGGPSRAVLEMVKALQRQGIESEIATTNDNGSGLLEVPLEQQVTYADVPVWFFPRLSPGIAAIREFAVSWSLTNWLQQHLYDYDLLHIHAIFSYPSTIGMAIARQHNHPYLVSPHGLLNRWSLKQQALKKQIYLKLIEQRNLNSSKAVHFTAFAEAQETASLKLIAPSSVIPLGITSPAVIFKAREKLRQKLKLSDSQPILLFLGRIHPKKGLDLLIPALANLRGYQFSLVIAGEGSPDYEQEVHRLIEYHNLSDRTYWLGFVSGVEKDIVLQGSDLFVLTSYSENFGIAVLEALAAGLPVLISDEVALSEVVRQHQVGYVTSLDIRHISEALNQALAGETNLQQMGDWGRQLILEKYTWDRIASNLSEVYTAILKREPIPTLY</sequence>
<evidence type="ECO:0000259" key="4">
    <source>
        <dbReference type="Pfam" id="PF13579"/>
    </source>
</evidence>
<protein>
    <submittedName>
        <fullName evidence="5">Glycosyl transferase family 1</fullName>
    </submittedName>
</protein>
<dbReference type="Pfam" id="PF00534">
    <property type="entry name" value="Glycos_transf_1"/>
    <property type="match status" value="1"/>
</dbReference>
<accession>A0A6N8FWP6</accession>
<evidence type="ECO:0000256" key="2">
    <source>
        <dbReference type="ARBA" id="ARBA00022679"/>
    </source>
</evidence>
<dbReference type="InterPro" id="IPR028098">
    <property type="entry name" value="Glyco_trans_4-like_N"/>
</dbReference>
<dbReference type="AlphaFoldDB" id="A0A6N8FWP6"/>
<reference evidence="5 6" key="1">
    <citation type="journal article" date="2019" name="Front. Microbiol.">
        <title>Genomic Features for Desiccation Tolerance and Sugar Biosynthesis in the Extremophile Gloeocapsopsis sp. UTEX B3054.</title>
        <authorList>
            <person name="Urrejola C."/>
            <person name="Alcorta J."/>
            <person name="Salas L."/>
            <person name="Vasquez M."/>
            <person name="Polz M.F."/>
            <person name="Vicuna R."/>
            <person name="Diez B."/>
        </authorList>
    </citation>
    <scope>NUCLEOTIDE SEQUENCE [LARGE SCALE GENOMIC DNA]</scope>
    <source>
        <strain evidence="5 6">1H9</strain>
    </source>
</reference>
<dbReference type="CDD" id="cd03821">
    <property type="entry name" value="GT4_Bme6-like"/>
    <property type="match status" value="1"/>
</dbReference>
<name>A0A6N8FWP6_9CHRO</name>
<organism evidence="5 6">
    <name type="scientific">Gloeocapsopsis dulcis AAB1 = 1H9</name>
    <dbReference type="NCBI Taxonomy" id="1433147"/>
    <lineage>
        <taxon>Bacteria</taxon>
        <taxon>Bacillati</taxon>
        <taxon>Cyanobacteriota</taxon>
        <taxon>Cyanophyceae</taxon>
        <taxon>Oscillatoriophycideae</taxon>
        <taxon>Chroococcales</taxon>
        <taxon>Chroococcaceae</taxon>
        <taxon>Gloeocapsopsis</taxon>
        <taxon>Gloeocapsopsis dulcis</taxon>
    </lineage>
</organism>
<feature type="domain" description="Glycosyl transferase family 1" evidence="3">
    <location>
        <begin position="198"/>
        <end position="364"/>
    </location>
</feature>
<evidence type="ECO:0000313" key="6">
    <source>
        <dbReference type="Proteomes" id="UP000441797"/>
    </source>
</evidence>
<dbReference type="PANTHER" id="PTHR12526">
    <property type="entry name" value="GLYCOSYLTRANSFERASE"/>
    <property type="match status" value="1"/>
</dbReference>
<dbReference type="PANTHER" id="PTHR12526:SF510">
    <property type="entry name" value="D-INOSITOL 3-PHOSPHATE GLYCOSYLTRANSFERASE"/>
    <property type="match status" value="1"/>
</dbReference>
<evidence type="ECO:0000313" key="5">
    <source>
        <dbReference type="EMBL" id="MUL37289.1"/>
    </source>
</evidence>
<evidence type="ECO:0000259" key="3">
    <source>
        <dbReference type="Pfam" id="PF00534"/>
    </source>
</evidence>
<evidence type="ECO:0000256" key="1">
    <source>
        <dbReference type="ARBA" id="ARBA00022676"/>
    </source>
</evidence>
<dbReference type="Gene3D" id="3.40.50.2000">
    <property type="entry name" value="Glycogen Phosphorylase B"/>
    <property type="match status" value="2"/>
</dbReference>